<dbReference type="EMBL" id="AWUE01018180">
    <property type="protein sequence ID" value="OMO81998.1"/>
    <property type="molecule type" value="Genomic_DNA"/>
</dbReference>
<gene>
    <name evidence="1" type="ORF">COLO4_23302</name>
</gene>
<dbReference type="Proteomes" id="UP000187203">
    <property type="component" value="Unassembled WGS sequence"/>
</dbReference>
<protein>
    <submittedName>
        <fullName evidence="1">Uncharacterized protein</fullName>
    </submittedName>
</protein>
<evidence type="ECO:0000313" key="2">
    <source>
        <dbReference type="Proteomes" id="UP000187203"/>
    </source>
</evidence>
<evidence type="ECO:0000313" key="1">
    <source>
        <dbReference type="EMBL" id="OMO81998.1"/>
    </source>
</evidence>
<name>A0A1R3IHC8_9ROSI</name>
<comment type="caution">
    <text evidence="1">The sequence shown here is derived from an EMBL/GenBank/DDBJ whole genome shotgun (WGS) entry which is preliminary data.</text>
</comment>
<reference evidence="2" key="1">
    <citation type="submission" date="2013-09" db="EMBL/GenBank/DDBJ databases">
        <title>Corchorus olitorius genome sequencing.</title>
        <authorList>
            <person name="Alam M."/>
            <person name="Haque M.S."/>
            <person name="Islam M.S."/>
            <person name="Emdad E.M."/>
            <person name="Islam M.M."/>
            <person name="Ahmed B."/>
            <person name="Halim A."/>
            <person name="Hossen Q.M.M."/>
            <person name="Hossain M.Z."/>
            <person name="Ahmed R."/>
            <person name="Khan M.M."/>
            <person name="Islam R."/>
            <person name="Rashid M.M."/>
            <person name="Khan S.A."/>
            <person name="Rahman M.S."/>
            <person name="Alam M."/>
            <person name="Yahiya A.S."/>
            <person name="Khan M.S."/>
            <person name="Azam M.S."/>
            <person name="Haque T."/>
            <person name="Lashkar M.Z.H."/>
            <person name="Akhand A.I."/>
            <person name="Morshed G."/>
            <person name="Roy S."/>
            <person name="Uddin K.S."/>
            <person name="Rabeya T."/>
            <person name="Hossain A.S."/>
            <person name="Chowdhury A."/>
            <person name="Snigdha A.R."/>
            <person name="Mortoza M.S."/>
            <person name="Matin S.A."/>
            <person name="Hoque S.M.E."/>
            <person name="Islam M.K."/>
            <person name="Roy D.K."/>
            <person name="Haider R."/>
            <person name="Moosa M.M."/>
            <person name="Elias S.M."/>
            <person name="Hasan A.M."/>
            <person name="Jahan S."/>
            <person name="Shafiuddin M."/>
            <person name="Mahmood N."/>
            <person name="Shommy N.S."/>
        </authorList>
    </citation>
    <scope>NUCLEOTIDE SEQUENCE [LARGE SCALE GENOMIC DNA]</scope>
    <source>
        <strain evidence="2">cv. O-4</strain>
    </source>
</reference>
<keyword evidence="2" id="KW-1185">Reference proteome</keyword>
<proteinExistence type="predicted"/>
<sequence length="99" mass="11491">MAMDYQAREEARRPEISCRAEAPDPIRPFSKRERERALSRFLESFLFDVVQVASCNMERRSVTGNPCRFAGKGRRVHVGPLKMVVKRVRLKATFYGNMK</sequence>
<dbReference type="AlphaFoldDB" id="A0A1R3IHC8"/>
<organism evidence="1 2">
    <name type="scientific">Corchorus olitorius</name>
    <dbReference type="NCBI Taxonomy" id="93759"/>
    <lineage>
        <taxon>Eukaryota</taxon>
        <taxon>Viridiplantae</taxon>
        <taxon>Streptophyta</taxon>
        <taxon>Embryophyta</taxon>
        <taxon>Tracheophyta</taxon>
        <taxon>Spermatophyta</taxon>
        <taxon>Magnoliopsida</taxon>
        <taxon>eudicotyledons</taxon>
        <taxon>Gunneridae</taxon>
        <taxon>Pentapetalae</taxon>
        <taxon>rosids</taxon>
        <taxon>malvids</taxon>
        <taxon>Malvales</taxon>
        <taxon>Malvaceae</taxon>
        <taxon>Grewioideae</taxon>
        <taxon>Apeibeae</taxon>
        <taxon>Corchorus</taxon>
    </lineage>
</organism>
<accession>A0A1R3IHC8</accession>